<gene>
    <name evidence="1" type="ORF">rCG_29633</name>
</gene>
<dbReference type="Proteomes" id="UP000234681">
    <property type="component" value="Chromosome 4"/>
</dbReference>
<feature type="non-terminal residue" evidence="1">
    <location>
        <position position="58"/>
    </location>
</feature>
<reference evidence="1 2" key="1">
    <citation type="submission" date="2005-09" db="EMBL/GenBank/DDBJ databases">
        <authorList>
            <person name="Mural R.J."/>
            <person name="Li P.W."/>
            <person name="Adams M.D."/>
            <person name="Amanatides P.G."/>
            <person name="Baden-Tillson H."/>
            <person name="Barnstead M."/>
            <person name="Chin S.H."/>
            <person name="Dew I."/>
            <person name="Evans C.A."/>
            <person name="Ferriera S."/>
            <person name="Flanigan M."/>
            <person name="Fosler C."/>
            <person name="Glodek A."/>
            <person name="Gu Z."/>
            <person name="Holt R.A."/>
            <person name="Jennings D."/>
            <person name="Kraft C.L."/>
            <person name="Lu F."/>
            <person name="Nguyen T."/>
            <person name="Nusskern D.R."/>
            <person name="Pfannkoch C.M."/>
            <person name="Sitter C."/>
            <person name="Sutton G.G."/>
            <person name="Venter J.C."/>
            <person name="Wang Z."/>
            <person name="Woodage T."/>
            <person name="Zheng X.H."/>
            <person name="Zhong F."/>
        </authorList>
    </citation>
    <scope>NUCLEOTIDE SEQUENCE [LARGE SCALE GENOMIC DNA]</scope>
    <source>
        <strain>BN</strain>
        <strain evidence="2">Sprague-Dawley</strain>
    </source>
</reference>
<protein>
    <submittedName>
        <fullName evidence="1">RCG29633</fullName>
    </submittedName>
</protein>
<name>A6IL76_RAT</name>
<dbReference type="AlphaFoldDB" id="A6IL76"/>
<organism evidence="1 2">
    <name type="scientific">Rattus norvegicus</name>
    <name type="common">Rat</name>
    <dbReference type="NCBI Taxonomy" id="10116"/>
    <lineage>
        <taxon>Eukaryota</taxon>
        <taxon>Metazoa</taxon>
        <taxon>Chordata</taxon>
        <taxon>Craniata</taxon>
        <taxon>Vertebrata</taxon>
        <taxon>Euteleostomi</taxon>
        <taxon>Mammalia</taxon>
        <taxon>Eutheria</taxon>
        <taxon>Euarchontoglires</taxon>
        <taxon>Glires</taxon>
        <taxon>Rodentia</taxon>
        <taxon>Myomorpha</taxon>
        <taxon>Muroidea</taxon>
        <taxon>Muridae</taxon>
        <taxon>Murinae</taxon>
        <taxon>Rattus</taxon>
    </lineage>
</organism>
<evidence type="ECO:0000313" key="2">
    <source>
        <dbReference type="Proteomes" id="UP000234681"/>
    </source>
</evidence>
<dbReference type="EMBL" id="CH473964">
    <property type="protein sequence ID" value="EDM02072.1"/>
    <property type="molecule type" value="Genomic_DNA"/>
</dbReference>
<sequence length="58" mass="6806">MEENIPAICDLHRAWELWPQAARTLGTALKGTLLCYRHITWPRRQNVLNNAVIKVLFY</sequence>
<evidence type="ECO:0000313" key="1">
    <source>
        <dbReference type="EMBL" id="EDM02072.1"/>
    </source>
</evidence>
<proteinExistence type="predicted"/>
<accession>A6IL76</accession>